<dbReference type="InterPro" id="IPR034288">
    <property type="entry name" value="CuRO_1_LCC"/>
</dbReference>
<organism evidence="17 18">
    <name type="scientific">Acorus calamus</name>
    <name type="common">Sweet flag</name>
    <dbReference type="NCBI Taxonomy" id="4465"/>
    <lineage>
        <taxon>Eukaryota</taxon>
        <taxon>Viridiplantae</taxon>
        <taxon>Streptophyta</taxon>
        <taxon>Embryophyta</taxon>
        <taxon>Tracheophyta</taxon>
        <taxon>Spermatophyta</taxon>
        <taxon>Magnoliopsida</taxon>
        <taxon>Liliopsida</taxon>
        <taxon>Acoraceae</taxon>
        <taxon>Acorus</taxon>
    </lineage>
</organism>
<dbReference type="Pfam" id="PF00394">
    <property type="entry name" value="Cu-oxidase"/>
    <property type="match status" value="1"/>
</dbReference>
<dbReference type="InterPro" id="IPR011706">
    <property type="entry name" value="Cu-oxidase_C"/>
</dbReference>
<reference evidence="17" key="2">
    <citation type="submission" date="2023-06" db="EMBL/GenBank/DDBJ databases">
        <authorList>
            <person name="Ma L."/>
            <person name="Liu K.-W."/>
            <person name="Li Z."/>
            <person name="Hsiao Y.-Y."/>
            <person name="Qi Y."/>
            <person name="Fu T."/>
            <person name="Tang G."/>
            <person name="Zhang D."/>
            <person name="Sun W.-H."/>
            <person name="Liu D.-K."/>
            <person name="Li Y."/>
            <person name="Chen G.-Z."/>
            <person name="Liu X.-D."/>
            <person name="Liao X.-Y."/>
            <person name="Jiang Y.-T."/>
            <person name="Yu X."/>
            <person name="Hao Y."/>
            <person name="Huang J."/>
            <person name="Zhao X.-W."/>
            <person name="Ke S."/>
            <person name="Chen Y.-Y."/>
            <person name="Wu W.-L."/>
            <person name="Hsu J.-L."/>
            <person name="Lin Y.-F."/>
            <person name="Huang M.-D."/>
            <person name="Li C.-Y."/>
            <person name="Huang L."/>
            <person name="Wang Z.-W."/>
            <person name="Zhao X."/>
            <person name="Zhong W.-Y."/>
            <person name="Peng D.-H."/>
            <person name="Ahmad S."/>
            <person name="Lan S."/>
            <person name="Zhang J.-S."/>
            <person name="Tsai W.-C."/>
            <person name="Van De Peer Y."/>
            <person name="Liu Z.-J."/>
        </authorList>
    </citation>
    <scope>NUCLEOTIDE SEQUENCE</scope>
    <source>
        <strain evidence="17">CP</strain>
        <tissue evidence="17">Leaves</tissue>
    </source>
</reference>
<dbReference type="EMBL" id="JAUJYO010000018">
    <property type="protein sequence ID" value="KAK1289445.1"/>
    <property type="molecule type" value="Genomic_DNA"/>
</dbReference>
<keyword evidence="18" id="KW-1185">Reference proteome</keyword>
<dbReference type="PANTHER" id="PTHR11709">
    <property type="entry name" value="MULTI-COPPER OXIDASE"/>
    <property type="match status" value="1"/>
</dbReference>
<reference evidence="17" key="1">
    <citation type="journal article" date="2023" name="Nat. Commun.">
        <title>Diploid and tetraploid genomes of Acorus and the evolution of monocots.</title>
        <authorList>
            <person name="Ma L."/>
            <person name="Liu K.W."/>
            <person name="Li Z."/>
            <person name="Hsiao Y.Y."/>
            <person name="Qi Y."/>
            <person name="Fu T."/>
            <person name="Tang G.D."/>
            <person name="Zhang D."/>
            <person name="Sun W.H."/>
            <person name="Liu D.K."/>
            <person name="Li Y."/>
            <person name="Chen G.Z."/>
            <person name="Liu X.D."/>
            <person name="Liao X.Y."/>
            <person name="Jiang Y.T."/>
            <person name="Yu X."/>
            <person name="Hao Y."/>
            <person name="Huang J."/>
            <person name="Zhao X.W."/>
            <person name="Ke S."/>
            <person name="Chen Y.Y."/>
            <person name="Wu W.L."/>
            <person name="Hsu J.L."/>
            <person name="Lin Y.F."/>
            <person name="Huang M.D."/>
            <person name="Li C.Y."/>
            <person name="Huang L."/>
            <person name="Wang Z.W."/>
            <person name="Zhao X."/>
            <person name="Zhong W.Y."/>
            <person name="Peng D.H."/>
            <person name="Ahmad S."/>
            <person name="Lan S."/>
            <person name="Zhang J.S."/>
            <person name="Tsai W.C."/>
            <person name="Van de Peer Y."/>
            <person name="Liu Z.J."/>
        </authorList>
    </citation>
    <scope>NUCLEOTIDE SEQUENCE</scope>
    <source>
        <strain evidence="17">CP</strain>
    </source>
</reference>
<protein>
    <recommendedName>
        <fullName evidence="5 13">Laccase</fullName>
        <ecNumber evidence="5 13">1.10.3.2</ecNumber>
    </recommendedName>
    <alternativeName>
        <fullName evidence="13">Benzenediol:oxygen oxidoreductase</fullName>
    </alternativeName>
    <alternativeName>
        <fullName evidence="13">Diphenol oxidase</fullName>
    </alternativeName>
    <alternativeName>
        <fullName evidence="13">Urishiol oxidase</fullName>
    </alternativeName>
</protein>
<comment type="similarity">
    <text evidence="4 13">Belongs to the multicopper oxidase family.</text>
</comment>
<dbReference type="GO" id="GO:0052716">
    <property type="term" value="F:hydroquinone:oxygen oxidoreductase activity"/>
    <property type="evidence" value="ECO:0007669"/>
    <property type="project" value="UniProtKB-EC"/>
</dbReference>
<comment type="function">
    <text evidence="2 13">Lignin degradation and detoxification of lignin-derived products.</text>
</comment>
<dbReference type="AlphaFoldDB" id="A0AAV9CKW4"/>
<evidence type="ECO:0000259" key="14">
    <source>
        <dbReference type="Pfam" id="PF00394"/>
    </source>
</evidence>
<keyword evidence="11 13" id="KW-0186">Copper</keyword>
<evidence type="ECO:0000256" key="4">
    <source>
        <dbReference type="ARBA" id="ARBA00010609"/>
    </source>
</evidence>
<dbReference type="GO" id="GO:0046274">
    <property type="term" value="P:lignin catabolic process"/>
    <property type="evidence" value="ECO:0007669"/>
    <property type="project" value="UniProtKB-KW"/>
</dbReference>
<keyword evidence="8 13" id="KW-0479">Metal-binding</keyword>
<evidence type="ECO:0000256" key="12">
    <source>
        <dbReference type="ARBA" id="ARBA00023185"/>
    </source>
</evidence>
<comment type="catalytic activity">
    <reaction evidence="1 13">
        <text>4 hydroquinone + O2 = 4 benzosemiquinone + 2 H2O</text>
        <dbReference type="Rhea" id="RHEA:11276"/>
        <dbReference type="ChEBI" id="CHEBI:15377"/>
        <dbReference type="ChEBI" id="CHEBI:15379"/>
        <dbReference type="ChEBI" id="CHEBI:17594"/>
        <dbReference type="ChEBI" id="CHEBI:17977"/>
        <dbReference type="EC" id="1.10.3.2"/>
    </reaction>
</comment>
<comment type="cofactor">
    <cofactor evidence="13">
        <name>Cu cation</name>
        <dbReference type="ChEBI" id="CHEBI:23378"/>
    </cofactor>
    <text evidence="13">Binds 4 Cu cations per monomer.</text>
</comment>
<feature type="domain" description="Plastocyanin-like" evidence="16">
    <location>
        <begin position="5"/>
        <end position="115"/>
    </location>
</feature>
<evidence type="ECO:0000256" key="11">
    <source>
        <dbReference type="ARBA" id="ARBA00023008"/>
    </source>
</evidence>
<keyword evidence="7 13" id="KW-0964">Secreted</keyword>
<dbReference type="SUPFAM" id="SSF49503">
    <property type="entry name" value="Cupredoxins"/>
    <property type="match status" value="3"/>
</dbReference>
<dbReference type="GO" id="GO:0048046">
    <property type="term" value="C:apoplast"/>
    <property type="evidence" value="ECO:0007669"/>
    <property type="project" value="UniProtKB-SubCell"/>
</dbReference>
<evidence type="ECO:0000256" key="8">
    <source>
        <dbReference type="ARBA" id="ARBA00022723"/>
    </source>
</evidence>
<evidence type="ECO:0000256" key="13">
    <source>
        <dbReference type="RuleBase" id="RU361119"/>
    </source>
</evidence>
<name>A0AAV9CKW4_ACOCL</name>
<evidence type="ECO:0000256" key="9">
    <source>
        <dbReference type="ARBA" id="ARBA00022737"/>
    </source>
</evidence>
<feature type="domain" description="Plastocyanin-like" evidence="15">
    <location>
        <begin position="388"/>
        <end position="461"/>
    </location>
</feature>
<keyword evidence="9 13" id="KW-0677">Repeat</keyword>
<evidence type="ECO:0000259" key="15">
    <source>
        <dbReference type="Pfam" id="PF07731"/>
    </source>
</evidence>
<evidence type="ECO:0000256" key="6">
    <source>
        <dbReference type="ARBA" id="ARBA00022523"/>
    </source>
</evidence>
<dbReference type="InterPro" id="IPR017761">
    <property type="entry name" value="Laccase"/>
</dbReference>
<dbReference type="InterPro" id="IPR011707">
    <property type="entry name" value="Cu-oxidase-like_N"/>
</dbReference>
<keyword evidence="10 13" id="KW-0560">Oxidoreductase</keyword>
<dbReference type="Proteomes" id="UP001180020">
    <property type="component" value="Unassembled WGS sequence"/>
</dbReference>
<dbReference type="InterPro" id="IPR008972">
    <property type="entry name" value="Cupredoxin"/>
</dbReference>
<sequence>MVRLTSYTRLCKTKNILTVNGRYPGPTIHVHKGDAAFIKVFNKARYNITLHWHGVRQLRNPWSDGPEYITQCPIQPGRNYTYRVKFTREEGTLWWHAHSEWARATVHGALIVYPKRGTLYPFPKPRAEIPIILGEWWKAEVMNLGREANKTGGEPRISDAYTMNGQPGHLYPCSRADTFRVNVELGQTYLLRIINAVMDEELFFSIAQHNITLVGTDGAYTKPLTTDYIMITPGQTMDLLLEANQPPNLYFMASRAYSSGFGVGFDRTTRSTTTAILHYINTSHESTSPPPLPSLPPFNDTDSATAFTTRIRSLANKHHPMHVPMHVDEHLLFTFSVNLLNCSGTTPCAGPFGRRFSASVNNVSFVTPAVVDVLRSYYLGIGGVLDGDFPDKPPMEFNYTGENLPESLLTPDFGTRAKMLEFGTSVEVVLQGTNVLSGDNHPVHLHGYSFYTVGWGFGNFDAERDP</sequence>
<evidence type="ECO:0000313" key="17">
    <source>
        <dbReference type="EMBL" id="KAK1289445.1"/>
    </source>
</evidence>
<dbReference type="InterPro" id="IPR034285">
    <property type="entry name" value="CuRO_2_LCC"/>
</dbReference>
<dbReference type="PANTHER" id="PTHR11709:SF262">
    <property type="entry name" value="LACCASE-14"/>
    <property type="match status" value="1"/>
</dbReference>
<evidence type="ECO:0000256" key="2">
    <source>
        <dbReference type="ARBA" id="ARBA00002075"/>
    </source>
</evidence>
<evidence type="ECO:0000256" key="5">
    <source>
        <dbReference type="ARBA" id="ARBA00012297"/>
    </source>
</evidence>
<dbReference type="Gene3D" id="2.60.40.420">
    <property type="entry name" value="Cupredoxins - blue copper proteins"/>
    <property type="match status" value="3"/>
</dbReference>
<evidence type="ECO:0000256" key="1">
    <source>
        <dbReference type="ARBA" id="ARBA00000349"/>
    </source>
</evidence>
<dbReference type="InterPro" id="IPR045087">
    <property type="entry name" value="Cu-oxidase_fam"/>
</dbReference>
<comment type="caution">
    <text evidence="17">The sequence shown here is derived from an EMBL/GenBank/DDBJ whole genome shotgun (WGS) entry which is preliminary data.</text>
</comment>
<evidence type="ECO:0000313" key="18">
    <source>
        <dbReference type="Proteomes" id="UP001180020"/>
    </source>
</evidence>
<dbReference type="CDD" id="cd13875">
    <property type="entry name" value="CuRO_2_LCC_plant"/>
    <property type="match status" value="1"/>
</dbReference>
<dbReference type="NCBIfam" id="TIGR03389">
    <property type="entry name" value="laccase"/>
    <property type="match status" value="1"/>
</dbReference>
<feature type="domain" description="Plastocyanin-like" evidence="14">
    <location>
        <begin position="128"/>
        <end position="281"/>
    </location>
</feature>
<dbReference type="EC" id="1.10.3.2" evidence="5 13"/>
<evidence type="ECO:0000259" key="16">
    <source>
        <dbReference type="Pfam" id="PF07732"/>
    </source>
</evidence>
<dbReference type="InterPro" id="IPR001117">
    <property type="entry name" value="Cu-oxidase_2nd"/>
</dbReference>
<dbReference type="Pfam" id="PF07732">
    <property type="entry name" value="Cu-oxidase_3"/>
    <property type="match status" value="1"/>
</dbReference>
<evidence type="ECO:0000256" key="3">
    <source>
        <dbReference type="ARBA" id="ARBA00004271"/>
    </source>
</evidence>
<keyword evidence="12 13" id="KW-0439">Lignin degradation</keyword>
<accession>A0AAV9CKW4</accession>
<keyword evidence="6 13" id="KW-0052">Apoplast</keyword>
<dbReference type="CDD" id="cd13849">
    <property type="entry name" value="CuRO_1_LCC_plant"/>
    <property type="match status" value="1"/>
</dbReference>
<dbReference type="GO" id="GO:0005507">
    <property type="term" value="F:copper ion binding"/>
    <property type="evidence" value="ECO:0007669"/>
    <property type="project" value="InterPro"/>
</dbReference>
<evidence type="ECO:0000256" key="7">
    <source>
        <dbReference type="ARBA" id="ARBA00022525"/>
    </source>
</evidence>
<comment type="subcellular location">
    <subcellularLocation>
        <location evidence="3 13">Secreted</location>
        <location evidence="3 13">Extracellular space</location>
        <location evidence="3 13">Apoplast</location>
    </subcellularLocation>
</comment>
<proteinExistence type="inferred from homology"/>
<gene>
    <name evidence="17" type="primary">LAC14</name>
    <name evidence="17" type="ORF">QJS10_CPB18g01310</name>
</gene>
<evidence type="ECO:0000256" key="10">
    <source>
        <dbReference type="ARBA" id="ARBA00023002"/>
    </source>
</evidence>
<dbReference type="Pfam" id="PF07731">
    <property type="entry name" value="Cu-oxidase_2"/>
    <property type="match status" value="1"/>
</dbReference>